<proteinExistence type="predicted"/>
<dbReference type="EMBL" id="CM004396">
    <property type="protein sequence ID" value="KAG8645339.1"/>
    <property type="molecule type" value="Genomic_DNA"/>
</dbReference>
<organism evidence="1 2">
    <name type="scientific">Manihot esculenta</name>
    <name type="common">Cassava</name>
    <name type="synonym">Jatropha manihot</name>
    <dbReference type="NCBI Taxonomy" id="3983"/>
    <lineage>
        <taxon>Eukaryota</taxon>
        <taxon>Viridiplantae</taxon>
        <taxon>Streptophyta</taxon>
        <taxon>Embryophyta</taxon>
        <taxon>Tracheophyta</taxon>
        <taxon>Spermatophyta</taxon>
        <taxon>Magnoliopsida</taxon>
        <taxon>eudicotyledons</taxon>
        <taxon>Gunneridae</taxon>
        <taxon>Pentapetalae</taxon>
        <taxon>rosids</taxon>
        <taxon>fabids</taxon>
        <taxon>Malpighiales</taxon>
        <taxon>Euphorbiaceae</taxon>
        <taxon>Crotonoideae</taxon>
        <taxon>Manihoteae</taxon>
        <taxon>Manihot</taxon>
    </lineage>
</organism>
<reference evidence="2" key="1">
    <citation type="journal article" date="2016" name="Nat. Biotechnol.">
        <title>Sequencing wild and cultivated cassava and related species reveals extensive interspecific hybridization and genetic diversity.</title>
        <authorList>
            <person name="Bredeson J.V."/>
            <person name="Lyons J.B."/>
            <person name="Prochnik S.E."/>
            <person name="Wu G.A."/>
            <person name="Ha C.M."/>
            <person name="Edsinger-Gonzales E."/>
            <person name="Grimwood J."/>
            <person name="Schmutz J."/>
            <person name="Rabbi I.Y."/>
            <person name="Egesi C."/>
            <person name="Nauluvula P."/>
            <person name="Lebot V."/>
            <person name="Ndunguru J."/>
            <person name="Mkamilo G."/>
            <person name="Bart R.S."/>
            <person name="Setter T.L."/>
            <person name="Gleadow R.M."/>
            <person name="Kulakow P."/>
            <person name="Ferguson M.E."/>
            <person name="Rounsley S."/>
            <person name="Rokhsar D.S."/>
        </authorList>
    </citation>
    <scope>NUCLEOTIDE SEQUENCE [LARGE SCALE GENOMIC DNA]</scope>
    <source>
        <strain evidence="2">cv. AM560-2</strain>
    </source>
</reference>
<gene>
    <name evidence="1" type="ORF">MANES_10G055666v8</name>
</gene>
<dbReference type="Proteomes" id="UP000091857">
    <property type="component" value="Chromosome 10"/>
</dbReference>
<comment type="caution">
    <text evidence="1">The sequence shown here is derived from an EMBL/GenBank/DDBJ whole genome shotgun (WGS) entry which is preliminary data.</text>
</comment>
<name>A0ACB7GZP7_MANES</name>
<accession>A0ACB7GZP7</accession>
<evidence type="ECO:0000313" key="2">
    <source>
        <dbReference type="Proteomes" id="UP000091857"/>
    </source>
</evidence>
<evidence type="ECO:0000313" key="1">
    <source>
        <dbReference type="EMBL" id="KAG8645339.1"/>
    </source>
</evidence>
<sequence>MGRKTRPFRLRDPFIVAGQATFGGRTCLRMHAMFGGRTWTSLTYAFGGLRHTRNACMFDGRTWVFLQGYFHTKLIFLFT</sequence>
<protein>
    <submittedName>
        <fullName evidence="1">Uncharacterized protein</fullName>
    </submittedName>
</protein>
<keyword evidence="2" id="KW-1185">Reference proteome</keyword>